<keyword evidence="3" id="KW-1185">Reference proteome</keyword>
<dbReference type="RefSeq" id="WP_106878357.1">
    <property type="nucleotide sequence ID" value="NZ_PYEP01000012.1"/>
</dbReference>
<gene>
    <name evidence="2" type="ORF">C7G83_19370</name>
</gene>
<reference evidence="2 3" key="1">
    <citation type="submission" date="2018-03" db="EMBL/GenBank/DDBJ databases">
        <title>Draft genome sequence of the first documented clinical Siccibacter turicensis isolate in Austria.</title>
        <authorList>
            <person name="Lepuschitz S."/>
            <person name="Pekard-Amenitsch S."/>
            <person name="Haunold R."/>
            <person name="Schill S."/>
            <person name="Mach R."/>
            <person name="Allerberger F."/>
            <person name="Ruppitsch W."/>
            <person name="Forsythe S.J."/>
        </authorList>
    </citation>
    <scope>NUCLEOTIDE SEQUENCE [LARGE SCALE GENOMIC DNA]</scope>
    <source>
        <strain evidence="2 3">6100069499-17</strain>
    </source>
</reference>
<dbReference type="Proteomes" id="UP000240212">
    <property type="component" value="Unassembled WGS sequence"/>
</dbReference>
<evidence type="ECO:0000313" key="2">
    <source>
        <dbReference type="EMBL" id="PSN05957.1"/>
    </source>
</evidence>
<sequence>MKPLALRRQRRIEAQLRQKTGAGWRFRFDTDEASGWLELHLTAQASGAVQARGLTCQAGTLWLSEPEAVCGLLSSCPALPDAARDQAWYWPLYNQAMCAPLQDLLGALAPSEADVPPDDLLWLSLTVVLGDARARSALGATPETLTHLLAHVGWQPLYAPADEALSLSLPLNFGALTLPLAQLRALRPDDVILPTRTWFTPTGEGELHLARVRIQGELQGEEGRAGRFYITDLEITDVNVTPDDYAMDGMPQPDDERPAAPATETSAFDPLPLALTLRCGHLRLTLGEINRLSVGTTLMVDHVVPGEALLCHGDFPLAKGELVDVEGRLGLQITHMLPAAANPLDADR</sequence>
<dbReference type="InterPro" id="IPR036429">
    <property type="entry name" value="SpoA-like_sf"/>
</dbReference>
<proteinExistence type="predicted"/>
<dbReference type="EMBL" id="PYEP01000012">
    <property type="protein sequence ID" value="PSN05957.1"/>
    <property type="molecule type" value="Genomic_DNA"/>
</dbReference>
<dbReference type="AlphaFoldDB" id="A0A2P8VEH7"/>
<dbReference type="OrthoDB" id="6516509at2"/>
<feature type="domain" description="Flagellar motor switch protein FliN-like C-terminal" evidence="1">
    <location>
        <begin position="271"/>
        <end position="337"/>
    </location>
</feature>
<dbReference type="Pfam" id="PF01052">
    <property type="entry name" value="FliMN_C"/>
    <property type="match status" value="1"/>
</dbReference>
<dbReference type="SUPFAM" id="SSF101801">
    <property type="entry name" value="Surface presentation of antigens (SPOA)"/>
    <property type="match status" value="1"/>
</dbReference>
<dbReference type="InterPro" id="IPR001543">
    <property type="entry name" value="FliN-like_C"/>
</dbReference>
<evidence type="ECO:0000313" key="3">
    <source>
        <dbReference type="Proteomes" id="UP000240212"/>
    </source>
</evidence>
<organism evidence="2 3">
    <name type="scientific">Siccibacter turicensis</name>
    <dbReference type="NCBI Taxonomy" id="357233"/>
    <lineage>
        <taxon>Bacteria</taxon>
        <taxon>Pseudomonadati</taxon>
        <taxon>Pseudomonadota</taxon>
        <taxon>Gammaproteobacteria</taxon>
        <taxon>Enterobacterales</taxon>
        <taxon>Enterobacteriaceae</taxon>
        <taxon>Siccibacter</taxon>
    </lineage>
</organism>
<evidence type="ECO:0000259" key="1">
    <source>
        <dbReference type="Pfam" id="PF01052"/>
    </source>
</evidence>
<dbReference type="STRING" id="1388748.GCA_000463155_02923"/>
<accession>A0A2P8VEH7</accession>
<protein>
    <submittedName>
        <fullName evidence="2">Aldolase</fullName>
    </submittedName>
</protein>
<name>A0A2P8VEH7_9ENTR</name>
<dbReference type="Gene3D" id="2.30.330.10">
    <property type="entry name" value="SpoA-like"/>
    <property type="match status" value="1"/>
</dbReference>
<comment type="caution">
    <text evidence="2">The sequence shown here is derived from an EMBL/GenBank/DDBJ whole genome shotgun (WGS) entry which is preliminary data.</text>
</comment>